<organism evidence="2 3">
    <name type="scientific">Hydra vulgaris</name>
    <name type="common">Hydra</name>
    <name type="synonym">Hydra attenuata</name>
    <dbReference type="NCBI Taxonomy" id="6087"/>
    <lineage>
        <taxon>Eukaryota</taxon>
        <taxon>Metazoa</taxon>
        <taxon>Cnidaria</taxon>
        <taxon>Hydrozoa</taxon>
        <taxon>Hydroidolina</taxon>
        <taxon>Anthoathecata</taxon>
        <taxon>Aplanulata</taxon>
        <taxon>Hydridae</taxon>
        <taxon>Hydra</taxon>
    </lineage>
</organism>
<evidence type="ECO:0000259" key="1">
    <source>
        <dbReference type="Pfam" id="PF05699"/>
    </source>
</evidence>
<evidence type="ECO:0000313" key="2">
    <source>
        <dbReference type="Proteomes" id="UP001652625"/>
    </source>
</evidence>
<dbReference type="InterPro" id="IPR012337">
    <property type="entry name" value="RNaseH-like_sf"/>
</dbReference>
<feature type="domain" description="HAT C-terminal dimerisation" evidence="1">
    <location>
        <begin position="131"/>
        <end position="195"/>
    </location>
</feature>
<dbReference type="InterPro" id="IPR008906">
    <property type="entry name" value="HATC_C_dom"/>
</dbReference>
<name>A0ABM4BPF4_HYDVU</name>
<evidence type="ECO:0000313" key="3">
    <source>
        <dbReference type="RefSeq" id="XP_065651002.1"/>
    </source>
</evidence>
<dbReference type="PANTHER" id="PTHR45913">
    <property type="entry name" value="EPM2A-INTERACTING PROTEIN 1"/>
    <property type="match status" value="1"/>
</dbReference>
<accession>A0ABM4BPF4</accession>
<dbReference type="RefSeq" id="XP_065651002.1">
    <property type="nucleotide sequence ID" value="XM_065794930.1"/>
</dbReference>
<keyword evidence="2" id="KW-1185">Reference proteome</keyword>
<dbReference type="PANTHER" id="PTHR45913:SF5">
    <property type="entry name" value="GENERAL TRANSCRIPTION FACTOR II-I REPEAT DOMAIN-CONTAINING PROTEIN 2A-LIKE PROTEIN"/>
    <property type="match status" value="1"/>
</dbReference>
<dbReference type="Proteomes" id="UP001652625">
    <property type="component" value="Chromosome 04"/>
</dbReference>
<dbReference type="SUPFAM" id="SSF53098">
    <property type="entry name" value="Ribonuclease H-like"/>
    <property type="match status" value="1"/>
</dbReference>
<proteinExistence type="predicted"/>
<protein>
    <submittedName>
        <fullName evidence="3">General transcription factor II-I repeat domain-containing protein 2A-like</fullName>
    </submittedName>
</protein>
<dbReference type="GeneID" id="136079208"/>
<reference evidence="3" key="1">
    <citation type="submission" date="2025-08" db="UniProtKB">
        <authorList>
            <consortium name="RefSeq"/>
        </authorList>
    </citation>
    <scope>IDENTIFICATION</scope>
</reference>
<gene>
    <name evidence="3" type="primary">LOC136079208</name>
</gene>
<dbReference type="Pfam" id="PF05699">
    <property type="entry name" value="Dimer_Tnp_hAT"/>
    <property type="match status" value="1"/>
</dbReference>
<sequence length="220" mass="26063">MAKHNMLNSSLQEKTKSIYEMWQQIQAFKKKLVFLKDVFSKSNLSTEHFPELTKINLEQKNEKRLKNNDISRYETVLDSLIAEFNERFKDFEEHNETLKLAFQPHLVEISTVPEYLQMELIELSEDSILKSLFDNKKDPLEIWKTAVEYPKLCQIARLLLSCFGTTYCCESMFSHMTFIKSCLRLQLTDEHLEDQLKLKTTKIEPNIQVLVQKKQNQKIH</sequence>